<feature type="compositionally biased region" description="Low complexity" evidence="5">
    <location>
        <begin position="204"/>
        <end position="223"/>
    </location>
</feature>
<dbReference type="InterPro" id="IPR019160">
    <property type="entry name" value="Sec3_CC"/>
</dbReference>
<feature type="compositionally biased region" description="Polar residues" evidence="5">
    <location>
        <begin position="522"/>
        <end position="541"/>
    </location>
</feature>
<evidence type="ECO:0000256" key="5">
    <source>
        <dbReference type="SAM" id="MobiDB-lite"/>
    </source>
</evidence>
<dbReference type="Gene3D" id="2.30.29.90">
    <property type="match status" value="1"/>
</dbReference>
<accession>A0A3N4JL22</accession>
<dbReference type="Proteomes" id="UP000276215">
    <property type="component" value="Unassembled WGS sequence"/>
</dbReference>
<evidence type="ECO:0000313" key="8">
    <source>
        <dbReference type="Proteomes" id="UP000276215"/>
    </source>
</evidence>
<evidence type="ECO:0000313" key="7">
    <source>
        <dbReference type="EMBL" id="RPA97441.1"/>
    </source>
</evidence>
<feature type="compositionally biased region" description="Low complexity" evidence="5">
    <location>
        <begin position="316"/>
        <end position="326"/>
    </location>
</feature>
<dbReference type="CDD" id="cd13315">
    <property type="entry name" value="PH_Sec3"/>
    <property type="match status" value="1"/>
</dbReference>
<dbReference type="PANTHER" id="PTHR16092">
    <property type="entry name" value="SEC3/SYNTAXIN-RELATED"/>
    <property type="match status" value="1"/>
</dbReference>
<dbReference type="Pfam" id="PF09763">
    <property type="entry name" value="Sec3_CC"/>
    <property type="match status" value="1"/>
</dbReference>
<feature type="compositionally biased region" description="Basic and acidic residues" evidence="5">
    <location>
        <begin position="450"/>
        <end position="470"/>
    </location>
</feature>
<dbReference type="STRING" id="1336337.A0A3N4JL22"/>
<dbReference type="GO" id="GO:0005886">
    <property type="term" value="C:plasma membrane"/>
    <property type="evidence" value="ECO:0007669"/>
    <property type="project" value="TreeGrafter"/>
</dbReference>
<dbReference type="OrthoDB" id="27109at2759"/>
<feature type="region of interest" description="Disordered" evidence="5">
    <location>
        <begin position="1"/>
        <end position="31"/>
    </location>
</feature>
<keyword evidence="8" id="KW-1185">Reference proteome</keyword>
<dbReference type="EMBL" id="ML120404">
    <property type="protein sequence ID" value="RPA97441.1"/>
    <property type="molecule type" value="Genomic_DNA"/>
</dbReference>
<keyword evidence="4" id="KW-0175">Coiled coil</keyword>
<reference evidence="7 8" key="1">
    <citation type="journal article" date="2018" name="Nat. Ecol. Evol.">
        <title>Pezizomycetes genomes reveal the molecular basis of ectomycorrhizal truffle lifestyle.</title>
        <authorList>
            <person name="Murat C."/>
            <person name="Payen T."/>
            <person name="Noel B."/>
            <person name="Kuo A."/>
            <person name="Morin E."/>
            <person name="Chen J."/>
            <person name="Kohler A."/>
            <person name="Krizsan K."/>
            <person name="Balestrini R."/>
            <person name="Da Silva C."/>
            <person name="Montanini B."/>
            <person name="Hainaut M."/>
            <person name="Levati E."/>
            <person name="Barry K.W."/>
            <person name="Belfiori B."/>
            <person name="Cichocki N."/>
            <person name="Clum A."/>
            <person name="Dockter R.B."/>
            <person name="Fauchery L."/>
            <person name="Guy J."/>
            <person name="Iotti M."/>
            <person name="Le Tacon F."/>
            <person name="Lindquist E.A."/>
            <person name="Lipzen A."/>
            <person name="Malagnac F."/>
            <person name="Mello A."/>
            <person name="Molinier V."/>
            <person name="Miyauchi S."/>
            <person name="Poulain J."/>
            <person name="Riccioni C."/>
            <person name="Rubini A."/>
            <person name="Sitrit Y."/>
            <person name="Splivallo R."/>
            <person name="Traeger S."/>
            <person name="Wang M."/>
            <person name="Zifcakova L."/>
            <person name="Wipf D."/>
            <person name="Zambonelli A."/>
            <person name="Paolocci F."/>
            <person name="Nowrousian M."/>
            <person name="Ottonello S."/>
            <person name="Baldrian P."/>
            <person name="Spatafora J.W."/>
            <person name="Henrissat B."/>
            <person name="Nagy L.G."/>
            <person name="Aury J.M."/>
            <person name="Wincker P."/>
            <person name="Grigoriev I.V."/>
            <person name="Bonfante P."/>
            <person name="Martin F.M."/>
        </authorList>
    </citation>
    <scope>NUCLEOTIDE SEQUENCE [LARGE SCALE GENOMIC DNA]</scope>
    <source>
        <strain evidence="7 8">120613-1</strain>
    </source>
</reference>
<dbReference type="InterPro" id="IPR048628">
    <property type="entry name" value="Sec3_C"/>
</dbReference>
<name>A0A3N4JL22_9PEZI</name>
<sequence>MADQFQANRAPGPAGAGPPPSTASAKARQFEDEKKRITASCFSKLDVDGTLLESYITHCKIIEDGASPSSPPPIDGPHDQKKSRVIVVAVRKTGRVRMHKARENPNAGFQIGKTWNLDDLSEIENHAAPFAKGFTITVIKPYYWQAGSSKEKDFFISSLLKIYKKYTGGKIPKLIGFGGTEVDKILGGAASLQEGQRDDMGRASPVGSSPISPGPSLFSSSLKPVPPRNLTSAVSMDNMATSQGRQPSPRNKGIDDLRAGPGVLRPSQSSDQLPSSRRPPDLAPGTRNISGASAYSTASGVAPSDPAPPPIPPQGPGRRPSNGSSRSGRDQSGTRGAPAEDERGIRRMPSSEKMFRSPSASSHQSRETAEQYPYGSGNRGPPPPAAPPEPSPPVDPRGPVKKKSSKDVASQFRLAANTYAAGGMMGDRRQRPKTPTTPTTMSRTPSQDPGRQEEVPKIKYPEERRDRDARGGNGSYGAAGAPGERLRSPSRARDVPPPLSNQRSPEKQIEPPPRSEARRAIPTSNDKPPMLPSTTSRNASPSRPKHDSLEIPAGPGRSTSPDGLGGGDERGGRSRSRSPNTKGRKRKSAKSPYLDDVDTSRVTVDIEELLREFNWDPQGKVDALETKIRKEIAEVEAKDVIVNTDGDARIEELSNLLDKAIQECDDMDALLTLYAVELTSLNDDISHIENQSQGLQVQAANQKTLQRELQNLMSTISIVPQQLEVLRYGSLDSPQALQSIEDTLLALYKAMTTIDPKMARNAPESPVADGRRGSWSDEGIGSMRALQERKEGYQKDIQLFLARMKQFMTIKFGAEVVELAKNSKNSPMSPGQPRLLGHDSAYMTLYKFSGLIAFTKEVDLEEYYELQKLYERPVSGLFQDEFREHVLAWKKITKKPISDEVDLRKLPAYIKGRFLGANFRTVFTAQEKETDNVAVTAARKLTVKRSQTLAKIRSPAGDHSKNRNQDGMINSHEAFAGALSGMYNIVLKEQNFIVEFFRMSSQLPQDFSDFIANSPAAEHRRIGDLGGLRPTESDRAKAKMVSDFMTELFGFLPQDLQSLVEWTIRMDPLQGVGVLYALEMKMTALPDTDQEFLLKMLQKLHDRLAGLFSRFLDDQVKAIEETKVKIKKRKGVIPFMKVFPSFASRIEDQLPAEVPGSTTDLDIRDLVNDGYERINKAMFESLHAIAKESPSVANSSLDPEDKEQLNYHIMMIENMHHYLELLPLNTTNPILTLFKTRAERDLAEHVGLYTASVIRRPLGKLLDFVEGVEVLQRGGADDIPSRQSHSRQVFKKVLAHHDGKEIRRGIETLRKRIDKHFVTDAGAAGGEDGGGLVVERILAALEKEFKDVHRRAQILVQTVYKDANLEVEFLVADVVGGFKK</sequence>
<feature type="region of interest" description="Disordered" evidence="5">
    <location>
        <begin position="191"/>
        <end position="594"/>
    </location>
</feature>
<dbReference type="Pfam" id="PF15277">
    <property type="entry name" value="Sec3-PIP2_bind"/>
    <property type="match status" value="1"/>
</dbReference>
<dbReference type="PANTHER" id="PTHR16092:SF14">
    <property type="entry name" value="EXOCYST COMPLEX COMPONENT 1 ISOFORM X1"/>
    <property type="match status" value="1"/>
</dbReference>
<keyword evidence="3" id="KW-0268">Exocytosis</keyword>
<feature type="compositionally biased region" description="Pro residues" evidence="5">
    <location>
        <begin position="380"/>
        <end position="396"/>
    </location>
</feature>
<organism evidence="7 8">
    <name type="scientific">Choiromyces venosus 120613-1</name>
    <dbReference type="NCBI Taxonomy" id="1336337"/>
    <lineage>
        <taxon>Eukaryota</taxon>
        <taxon>Fungi</taxon>
        <taxon>Dikarya</taxon>
        <taxon>Ascomycota</taxon>
        <taxon>Pezizomycotina</taxon>
        <taxon>Pezizomycetes</taxon>
        <taxon>Pezizales</taxon>
        <taxon>Tuberaceae</taxon>
        <taxon>Choiromyces</taxon>
    </lineage>
</organism>
<comment type="similarity">
    <text evidence="1">Belongs to the SEC3 family.</text>
</comment>
<dbReference type="GO" id="GO:0006893">
    <property type="term" value="P:Golgi to plasma membrane transport"/>
    <property type="evidence" value="ECO:0007669"/>
    <property type="project" value="TreeGrafter"/>
</dbReference>
<dbReference type="SMART" id="SM01313">
    <property type="entry name" value="Sec3-PIP2_bind"/>
    <property type="match status" value="1"/>
</dbReference>
<protein>
    <recommendedName>
        <fullName evidence="6">Exocyst complex component Sec3 PIP2-binding N-terminal domain-containing protein</fullName>
    </recommendedName>
</protein>
<proteinExistence type="inferred from homology"/>
<evidence type="ECO:0000256" key="4">
    <source>
        <dbReference type="ARBA" id="ARBA00023054"/>
    </source>
</evidence>
<keyword evidence="2" id="KW-0813">Transport</keyword>
<feature type="compositionally biased region" description="Basic and acidic residues" evidence="5">
    <location>
        <begin position="504"/>
        <end position="519"/>
    </location>
</feature>
<dbReference type="GO" id="GO:0006887">
    <property type="term" value="P:exocytosis"/>
    <property type="evidence" value="ECO:0007669"/>
    <property type="project" value="UniProtKB-KW"/>
</dbReference>
<feature type="compositionally biased region" description="Basic and acidic residues" evidence="5">
    <location>
        <begin position="338"/>
        <end position="355"/>
    </location>
</feature>
<dbReference type="GO" id="GO:0000145">
    <property type="term" value="C:exocyst"/>
    <property type="evidence" value="ECO:0007669"/>
    <property type="project" value="InterPro"/>
</dbReference>
<feature type="compositionally biased region" description="Pro residues" evidence="5">
    <location>
        <begin position="305"/>
        <end position="315"/>
    </location>
</feature>
<feature type="domain" description="Exocyst complex component Sec3 PIP2-binding N-terminal" evidence="6">
    <location>
        <begin position="79"/>
        <end position="166"/>
    </location>
</feature>
<gene>
    <name evidence="7" type="ORF">L873DRAFT_1790945</name>
</gene>
<dbReference type="InterPro" id="IPR028258">
    <property type="entry name" value="Sec3-PIP2_bind"/>
</dbReference>
<dbReference type="Pfam" id="PF20654">
    <property type="entry name" value="Sec3_C-term"/>
    <property type="match status" value="1"/>
</dbReference>
<feature type="compositionally biased region" description="Polar residues" evidence="5">
    <location>
        <begin position="287"/>
        <end position="297"/>
    </location>
</feature>
<feature type="compositionally biased region" description="Low complexity" evidence="5">
    <location>
        <begin position="433"/>
        <end position="445"/>
    </location>
</feature>
<feature type="compositionally biased region" description="Basic and acidic residues" evidence="5">
    <location>
        <begin position="484"/>
        <end position="494"/>
    </location>
</feature>
<evidence type="ECO:0000256" key="1">
    <source>
        <dbReference type="ARBA" id="ARBA00006518"/>
    </source>
</evidence>
<evidence type="ECO:0000256" key="3">
    <source>
        <dbReference type="ARBA" id="ARBA00022483"/>
    </source>
</evidence>
<feature type="compositionally biased region" description="Polar residues" evidence="5">
    <location>
        <begin position="266"/>
        <end position="275"/>
    </location>
</feature>
<feature type="compositionally biased region" description="Polar residues" evidence="5">
    <location>
        <begin position="229"/>
        <end position="249"/>
    </location>
</feature>
<evidence type="ECO:0000259" key="6">
    <source>
        <dbReference type="SMART" id="SM01313"/>
    </source>
</evidence>
<evidence type="ECO:0000256" key="2">
    <source>
        <dbReference type="ARBA" id="ARBA00022448"/>
    </source>
</evidence>
<dbReference type="GO" id="GO:0005546">
    <property type="term" value="F:phosphatidylinositol-4,5-bisphosphate binding"/>
    <property type="evidence" value="ECO:0007669"/>
    <property type="project" value="TreeGrafter"/>
</dbReference>